<evidence type="ECO:0000256" key="11">
    <source>
        <dbReference type="SAM" id="Phobius"/>
    </source>
</evidence>
<dbReference type="SUPFAM" id="SSF52540">
    <property type="entry name" value="P-loop containing nucleoside triphosphate hydrolases"/>
    <property type="match status" value="1"/>
</dbReference>
<evidence type="ECO:0000256" key="4">
    <source>
        <dbReference type="ARBA" id="ARBA00022692"/>
    </source>
</evidence>
<keyword evidence="3" id="KW-1003">Cell membrane</keyword>
<dbReference type="AlphaFoldDB" id="A0A096FGL7"/>
<dbReference type="Gene3D" id="3.40.50.300">
    <property type="entry name" value="P-loop containing nucleotide triphosphate hydrolases"/>
    <property type="match status" value="1"/>
</dbReference>
<dbReference type="GO" id="GO:0034040">
    <property type="term" value="F:ATPase-coupled lipid transmembrane transporter activity"/>
    <property type="evidence" value="ECO:0007669"/>
    <property type="project" value="TreeGrafter"/>
</dbReference>
<dbReference type="PROSITE" id="PS00211">
    <property type="entry name" value="ABC_TRANSPORTER_1"/>
    <property type="match status" value="1"/>
</dbReference>
<dbReference type="RefSeq" id="WP_034370562.1">
    <property type="nucleotide sequence ID" value="NZ_AWOR01000048.1"/>
</dbReference>
<feature type="transmembrane region" description="Helical" evidence="11">
    <location>
        <begin position="232"/>
        <end position="259"/>
    </location>
</feature>
<keyword evidence="5" id="KW-0547">Nucleotide-binding</keyword>
<evidence type="ECO:0000256" key="7">
    <source>
        <dbReference type="ARBA" id="ARBA00022967"/>
    </source>
</evidence>
<dbReference type="InterPro" id="IPR003439">
    <property type="entry name" value="ABC_transporter-like_ATP-bd"/>
</dbReference>
<dbReference type="InterPro" id="IPR017871">
    <property type="entry name" value="ABC_transporter-like_CS"/>
</dbReference>
<evidence type="ECO:0000259" key="13">
    <source>
        <dbReference type="PROSITE" id="PS50929"/>
    </source>
</evidence>
<accession>A0A096FGL7</accession>
<dbReference type="InterPro" id="IPR027417">
    <property type="entry name" value="P-loop_NTPase"/>
</dbReference>
<dbReference type="GO" id="GO:0016887">
    <property type="term" value="F:ATP hydrolysis activity"/>
    <property type="evidence" value="ECO:0007669"/>
    <property type="project" value="InterPro"/>
</dbReference>
<evidence type="ECO:0000256" key="3">
    <source>
        <dbReference type="ARBA" id="ARBA00022475"/>
    </source>
</evidence>
<keyword evidence="9" id="KW-0445">Lipid transport</keyword>
<feature type="domain" description="ABC transmembrane type-1" evidence="13">
    <location>
        <begin position="21"/>
        <end position="304"/>
    </location>
</feature>
<evidence type="ECO:0000313" key="15">
    <source>
        <dbReference type="Proteomes" id="UP000029553"/>
    </source>
</evidence>
<dbReference type="InterPro" id="IPR036640">
    <property type="entry name" value="ABC1_TM_sf"/>
</dbReference>
<dbReference type="PROSITE" id="PS50893">
    <property type="entry name" value="ABC_TRANSPORTER_2"/>
    <property type="match status" value="1"/>
</dbReference>
<dbReference type="Pfam" id="PF00664">
    <property type="entry name" value="ABC_membrane"/>
    <property type="match status" value="1"/>
</dbReference>
<sequence>MLKTFLKLLGDDARLLRRYAWMAVAYGVLCGLTMAALQPLLTHWLQGDWRAAMGWLCVLLLGVLLSWIARRVVEQAGIRVGVAVLQSGRHRLGLHMASLPIGWYTPKNTARIGHVVTQGMMGIAQLPAHVFTPLISGAATAVIVLVALVVVSPVLGLTALIALPLLAGSFALTSSMSARANAAFQRDFAQASQRVVEFAQAQSVLRAFSGDGRSTRFLEQAITEQRQSGLRLVVLSSLSSVFCVWTVQLIFAVLLVVAISGLNAASGGSLPTADIIALTVALLLVVRFIEPLQEIAGYAEVLRSAGSQLQAVQELFAVQPLPQPKQATLVGDSCVELRDVRFQYPGSADEVLHGVSLHVPPRSMTALIGASGSGKSTVMRLIARFFDSTQGEVLIGGVDVRDIGDAQLAGKISQIFQDSYLLCGSIADNIRIGKSDASDAQVLQAAQQAGLDEVIARLPDGVQTMVGDNGARLSGGERQRIAIARALIKESPILLVDEATAALDAENQSIIAQTLARLKGQRTLIVIAHQLSTIAMADQIVVLEGGGVVESGSPAQLRARQGRYAQFLAQSRAAKGWRMDAVQMSGDAV</sequence>
<dbReference type="Gene3D" id="1.20.1560.10">
    <property type="entry name" value="ABC transporter type 1, transmembrane domain"/>
    <property type="match status" value="1"/>
</dbReference>
<dbReference type="PROSITE" id="PS50929">
    <property type="entry name" value="ABC_TM1F"/>
    <property type="match status" value="1"/>
</dbReference>
<keyword evidence="4 11" id="KW-0812">Transmembrane</keyword>
<dbReference type="FunFam" id="3.40.50.300:FF:000221">
    <property type="entry name" value="Multidrug ABC transporter ATP-binding protein"/>
    <property type="match status" value="1"/>
</dbReference>
<dbReference type="InterPro" id="IPR003593">
    <property type="entry name" value="AAA+_ATPase"/>
</dbReference>
<evidence type="ECO:0000256" key="2">
    <source>
        <dbReference type="ARBA" id="ARBA00022448"/>
    </source>
</evidence>
<dbReference type="Pfam" id="PF00005">
    <property type="entry name" value="ABC_tran"/>
    <property type="match status" value="1"/>
</dbReference>
<evidence type="ECO:0000313" key="14">
    <source>
        <dbReference type="EMBL" id="KGH29089.1"/>
    </source>
</evidence>
<keyword evidence="7" id="KW-1278">Translocase</keyword>
<evidence type="ECO:0000256" key="9">
    <source>
        <dbReference type="ARBA" id="ARBA00023055"/>
    </source>
</evidence>
<feature type="transmembrane region" description="Helical" evidence="11">
    <location>
        <begin position="52"/>
        <end position="69"/>
    </location>
</feature>
<dbReference type="PANTHER" id="PTHR24221">
    <property type="entry name" value="ATP-BINDING CASSETTE SUB-FAMILY B"/>
    <property type="match status" value="1"/>
</dbReference>
<organism evidence="14 15">
    <name type="scientific">Comamonas testosteroni</name>
    <name type="common">Pseudomonas testosteroni</name>
    <dbReference type="NCBI Taxonomy" id="285"/>
    <lineage>
        <taxon>Bacteria</taxon>
        <taxon>Pseudomonadati</taxon>
        <taxon>Pseudomonadota</taxon>
        <taxon>Betaproteobacteria</taxon>
        <taxon>Burkholderiales</taxon>
        <taxon>Comamonadaceae</taxon>
        <taxon>Comamonas</taxon>
    </lineage>
</organism>
<evidence type="ECO:0000256" key="6">
    <source>
        <dbReference type="ARBA" id="ARBA00022840"/>
    </source>
</evidence>
<feature type="transmembrane region" description="Helical" evidence="11">
    <location>
        <begin position="271"/>
        <end position="289"/>
    </location>
</feature>
<dbReference type="InterPro" id="IPR011527">
    <property type="entry name" value="ABC1_TM_dom"/>
</dbReference>
<dbReference type="PANTHER" id="PTHR24221:SF654">
    <property type="entry name" value="ATP-BINDING CASSETTE SUB-FAMILY B MEMBER 6"/>
    <property type="match status" value="1"/>
</dbReference>
<dbReference type="GO" id="GO:0005886">
    <property type="term" value="C:plasma membrane"/>
    <property type="evidence" value="ECO:0007669"/>
    <property type="project" value="UniProtKB-SubCell"/>
</dbReference>
<dbReference type="EMBL" id="AWOR01000048">
    <property type="protein sequence ID" value="KGH29089.1"/>
    <property type="molecule type" value="Genomic_DNA"/>
</dbReference>
<name>A0A096FGL7_COMTE</name>
<keyword evidence="8 11" id="KW-1133">Transmembrane helix</keyword>
<evidence type="ECO:0000256" key="10">
    <source>
        <dbReference type="ARBA" id="ARBA00023136"/>
    </source>
</evidence>
<dbReference type="InterPro" id="IPR039421">
    <property type="entry name" value="Type_1_exporter"/>
</dbReference>
<evidence type="ECO:0000256" key="5">
    <source>
        <dbReference type="ARBA" id="ARBA00022741"/>
    </source>
</evidence>
<dbReference type="GO" id="GO:0140359">
    <property type="term" value="F:ABC-type transporter activity"/>
    <property type="evidence" value="ECO:0007669"/>
    <property type="project" value="InterPro"/>
</dbReference>
<feature type="transmembrane region" description="Helical" evidence="11">
    <location>
        <begin position="157"/>
        <end position="176"/>
    </location>
</feature>
<dbReference type="SMART" id="SM00382">
    <property type="entry name" value="AAA"/>
    <property type="match status" value="1"/>
</dbReference>
<evidence type="ECO:0000256" key="1">
    <source>
        <dbReference type="ARBA" id="ARBA00004651"/>
    </source>
</evidence>
<feature type="domain" description="ABC transporter" evidence="12">
    <location>
        <begin position="335"/>
        <end position="570"/>
    </location>
</feature>
<dbReference type="GO" id="GO:0005524">
    <property type="term" value="F:ATP binding"/>
    <property type="evidence" value="ECO:0007669"/>
    <property type="project" value="UniProtKB-KW"/>
</dbReference>
<feature type="transmembrane region" description="Helical" evidence="11">
    <location>
        <begin position="20"/>
        <end position="40"/>
    </location>
</feature>
<reference evidence="14 15" key="1">
    <citation type="submission" date="2013-09" db="EMBL/GenBank/DDBJ databases">
        <title>High correlation between genotypes and phenotypes of environmental bacteria Comamonas testosteroni strains.</title>
        <authorList>
            <person name="Liu L."/>
            <person name="Zhu W."/>
            <person name="Xia X."/>
            <person name="Xu B."/>
            <person name="Luo M."/>
            <person name="Wang G."/>
        </authorList>
    </citation>
    <scope>NUCLEOTIDE SEQUENCE [LARGE SCALE GENOMIC DNA]</scope>
    <source>
        <strain evidence="14 15">JL40</strain>
    </source>
</reference>
<dbReference type="SUPFAM" id="SSF90123">
    <property type="entry name" value="ABC transporter transmembrane region"/>
    <property type="match status" value="1"/>
</dbReference>
<comment type="caution">
    <text evidence="14">The sequence shown here is derived from an EMBL/GenBank/DDBJ whole genome shotgun (WGS) entry which is preliminary data.</text>
</comment>
<keyword evidence="6 14" id="KW-0067">ATP-binding</keyword>
<protein>
    <submittedName>
        <fullName evidence="14">ABC transporter ATP-binding protein</fullName>
    </submittedName>
</protein>
<keyword evidence="10 11" id="KW-0472">Membrane</keyword>
<evidence type="ECO:0000256" key="8">
    <source>
        <dbReference type="ARBA" id="ARBA00022989"/>
    </source>
</evidence>
<proteinExistence type="predicted"/>
<keyword evidence="2" id="KW-0813">Transport</keyword>
<gene>
    <name evidence="14" type="ORF">P353_14930</name>
</gene>
<evidence type="ECO:0000259" key="12">
    <source>
        <dbReference type="PROSITE" id="PS50893"/>
    </source>
</evidence>
<comment type="subcellular location">
    <subcellularLocation>
        <location evidence="1">Cell membrane</location>
        <topology evidence="1">Multi-pass membrane protein</topology>
    </subcellularLocation>
</comment>
<feature type="transmembrane region" description="Helical" evidence="11">
    <location>
        <begin position="130"/>
        <end position="151"/>
    </location>
</feature>
<dbReference type="Proteomes" id="UP000029553">
    <property type="component" value="Unassembled WGS sequence"/>
</dbReference>